<comment type="caution">
    <text evidence="1">The sequence shown here is derived from an EMBL/GenBank/DDBJ whole genome shotgun (WGS) entry which is preliminary data.</text>
</comment>
<protein>
    <recommendedName>
        <fullName evidence="3">DNA-binding protein</fullName>
    </recommendedName>
</protein>
<dbReference type="Proteomes" id="UP001499930">
    <property type="component" value="Unassembled WGS sequence"/>
</dbReference>
<name>A0ABP6KGI1_9ACTN</name>
<evidence type="ECO:0000313" key="1">
    <source>
        <dbReference type="EMBL" id="GAA3002472.1"/>
    </source>
</evidence>
<proteinExistence type="predicted"/>
<evidence type="ECO:0000313" key="2">
    <source>
        <dbReference type="Proteomes" id="UP001499930"/>
    </source>
</evidence>
<accession>A0ABP6KGI1</accession>
<reference evidence="2" key="1">
    <citation type="journal article" date="2019" name="Int. J. Syst. Evol. Microbiol.">
        <title>The Global Catalogue of Microorganisms (GCM) 10K type strain sequencing project: providing services to taxonomists for standard genome sequencing and annotation.</title>
        <authorList>
            <consortium name="The Broad Institute Genomics Platform"/>
            <consortium name="The Broad Institute Genome Sequencing Center for Infectious Disease"/>
            <person name="Wu L."/>
            <person name="Ma J."/>
        </authorList>
    </citation>
    <scope>NUCLEOTIDE SEQUENCE [LARGE SCALE GENOMIC DNA]</scope>
    <source>
        <strain evidence="2">JCM 3106</strain>
    </source>
</reference>
<gene>
    <name evidence="1" type="ORF">GCM10017559_24680</name>
</gene>
<dbReference type="RefSeq" id="WP_344892846.1">
    <property type="nucleotide sequence ID" value="NZ_BAAAWD010000006.1"/>
</dbReference>
<dbReference type="EMBL" id="BAAAWD010000006">
    <property type="protein sequence ID" value="GAA3002472.1"/>
    <property type="molecule type" value="Genomic_DNA"/>
</dbReference>
<keyword evidence="2" id="KW-1185">Reference proteome</keyword>
<organism evidence="1 2">
    <name type="scientific">Streptosporangium longisporum</name>
    <dbReference type="NCBI Taxonomy" id="46187"/>
    <lineage>
        <taxon>Bacteria</taxon>
        <taxon>Bacillati</taxon>
        <taxon>Actinomycetota</taxon>
        <taxon>Actinomycetes</taxon>
        <taxon>Streptosporangiales</taxon>
        <taxon>Streptosporangiaceae</taxon>
        <taxon>Streptosporangium</taxon>
    </lineage>
</organism>
<sequence>MAMWTQARDALADDLERVVGSRLLDPLDILFGTADPMRDRLAPQAREWAETLLGGDDQAAMYTAIRLVSALYPGDAPFDPPAGWWGTPFGQAVLLRAGHPSATAVSVSVAASMLGITRQGVHDLANRGKLERHPPGITVDSVRARLSARASALTRGDHP</sequence>
<evidence type="ECO:0008006" key="3">
    <source>
        <dbReference type="Google" id="ProtNLM"/>
    </source>
</evidence>